<protein>
    <recommendedName>
        <fullName evidence="4">Mid2 domain-containing protein</fullName>
    </recommendedName>
</protein>
<feature type="compositionally biased region" description="Polar residues" evidence="1">
    <location>
        <begin position="145"/>
        <end position="155"/>
    </location>
</feature>
<evidence type="ECO:0000313" key="5">
    <source>
        <dbReference type="EMBL" id="KMU79689.1"/>
    </source>
</evidence>
<keyword evidence="3" id="KW-0732">Signal</keyword>
<feature type="compositionally biased region" description="Pro residues" evidence="1">
    <location>
        <begin position="90"/>
        <end position="125"/>
    </location>
</feature>
<feature type="chain" id="PRO_5005307853" description="Mid2 domain-containing protein" evidence="3">
    <location>
        <begin position="21"/>
        <end position="271"/>
    </location>
</feature>
<feature type="compositionally biased region" description="Low complexity" evidence="1">
    <location>
        <begin position="54"/>
        <end position="89"/>
    </location>
</feature>
<dbReference type="AlphaFoldDB" id="A0A0J8R3F3"/>
<keyword evidence="2" id="KW-1133">Transmembrane helix</keyword>
<keyword evidence="2" id="KW-0472">Membrane</keyword>
<organism evidence="5 6">
    <name type="scientific">Coccidioides immitis RMSCC 3703</name>
    <dbReference type="NCBI Taxonomy" id="454286"/>
    <lineage>
        <taxon>Eukaryota</taxon>
        <taxon>Fungi</taxon>
        <taxon>Dikarya</taxon>
        <taxon>Ascomycota</taxon>
        <taxon>Pezizomycotina</taxon>
        <taxon>Eurotiomycetes</taxon>
        <taxon>Eurotiomycetidae</taxon>
        <taxon>Onygenales</taxon>
        <taxon>Onygenaceae</taxon>
        <taxon>Coccidioides</taxon>
    </lineage>
</organism>
<dbReference type="PRINTS" id="PR01217">
    <property type="entry name" value="PRICHEXTENSN"/>
</dbReference>
<dbReference type="Proteomes" id="UP000054559">
    <property type="component" value="Unassembled WGS sequence"/>
</dbReference>
<dbReference type="Pfam" id="PF04478">
    <property type="entry name" value="Mid2"/>
    <property type="match status" value="1"/>
</dbReference>
<feature type="region of interest" description="Disordered" evidence="1">
    <location>
        <begin position="209"/>
        <end position="242"/>
    </location>
</feature>
<gene>
    <name evidence="5" type="ORF">CISG_02107</name>
</gene>
<evidence type="ECO:0000256" key="1">
    <source>
        <dbReference type="SAM" id="MobiDB-lite"/>
    </source>
</evidence>
<dbReference type="EMBL" id="DS268123">
    <property type="protein sequence ID" value="KMU79689.1"/>
    <property type="molecule type" value="Genomic_DNA"/>
</dbReference>
<feature type="compositionally biased region" description="Low complexity" evidence="1">
    <location>
        <begin position="224"/>
        <end position="234"/>
    </location>
</feature>
<sequence length="271" mass="28220">MRWPSTLSILLLSLIVLAVAVSGAGVDRRQLSLGDAVQSPQSSATGDDLDDDTPTSSARSTSSPTSEPDPETSTSESTSERSTSSSPTAQPTPTPPSSTPESTPPSTPPITPRPTPTRDTPPPPSKSVVIVTYTVTSDDQTIIQTSQSTAPQPTNAPGIGDDPSGSDSSGLSDSSRNIIIGVVVGVGGAVLLSGLALVVYRLRRKRNARTEPDEDDLTGTALGSHSHAASMSSSPFKTTLDQYHNPGPVNPCLEFLRSISHLPQKYESVFC</sequence>
<evidence type="ECO:0000256" key="3">
    <source>
        <dbReference type="SAM" id="SignalP"/>
    </source>
</evidence>
<keyword evidence="2" id="KW-0812">Transmembrane</keyword>
<dbReference type="OrthoDB" id="5425782at2759"/>
<name>A0A0J8R3F3_COCIT</name>
<accession>A0A0J8R3F3</accession>
<feature type="domain" description="Mid2" evidence="4">
    <location>
        <begin position="135"/>
        <end position="201"/>
    </location>
</feature>
<evidence type="ECO:0000256" key="2">
    <source>
        <dbReference type="SAM" id="Phobius"/>
    </source>
</evidence>
<feature type="signal peptide" evidence="3">
    <location>
        <begin position="1"/>
        <end position="20"/>
    </location>
</feature>
<proteinExistence type="predicted"/>
<evidence type="ECO:0000313" key="6">
    <source>
        <dbReference type="Proteomes" id="UP000054559"/>
    </source>
</evidence>
<feature type="region of interest" description="Disordered" evidence="1">
    <location>
        <begin position="33"/>
        <end position="127"/>
    </location>
</feature>
<evidence type="ECO:0000259" key="4">
    <source>
        <dbReference type="Pfam" id="PF04478"/>
    </source>
</evidence>
<dbReference type="STRING" id="454286.A0A0J8R3F3"/>
<feature type="transmembrane region" description="Helical" evidence="2">
    <location>
        <begin position="178"/>
        <end position="200"/>
    </location>
</feature>
<feature type="region of interest" description="Disordered" evidence="1">
    <location>
        <begin position="145"/>
        <end position="172"/>
    </location>
</feature>
<dbReference type="InterPro" id="IPR007567">
    <property type="entry name" value="Mid2_dom"/>
</dbReference>
<feature type="compositionally biased region" description="Low complexity" evidence="1">
    <location>
        <begin position="158"/>
        <end position="172"/>
    </location>
</feature>
<reference evidence="6" key="1">
    <citation type="journal article" date="2010" name="Genome Res.">
        <title>Population genomic sequencing of Coccidioides fungi reveals recent hybridization and transposon control.</title>
        <authorList>
            <person name="Neafsey D.E."/>
            <person name="Barker B.M."/>
            <person name="Sharpton T.J."/>
            <person name="Stajich J.E."/>
            <person name="Park D.J."/>
            <person name="Whiston E."/>
            <person name="Hung C.-Y."/>
            <person name="McMahan C."/>
            <person name="White J."/>
            <person name="Sykes S."/>
            <person name="Heiman D."/>
            <person name="Young S."/>
            <person name="Zeng Q."/>
            <person name="Abouelleil A."/>
            <person name="Aftuck L."/>
            <person name="Bessette D."/>
            <person name="Brown A."/>
            <person name="FitzGerald M."/>
            <person name="Lui A."/>
            <person name="Macdonald J.P."/>
            <person name="Priest M."/>
            <person name="Orbach M.J."/>
            <person name="Galgiani J.N."/>
            <person name="Kirkland T.N."/>
            <person name="Cole G.T."/>
            <person name="Birren B.W."/>
            <person name="Henn M.R."/>
            <person name="Taylor J.W."/>
            <person name="Rounsley S.D."/>
        </authorList>
    </citation>
    <scope>NUCLEOTIDE SEQUENCE [LARGE SCALE GENOMIC DNA]</scope>
    <source>
        <strain evidence="6">RMSCC 3703</strain>
    </source>
</reference>